<organism evidence="10 11">
    <name type="scientific">Deinococcus cavernae</name>
    <dbReference type="NCBI Taxonomy" id="2320857"/>
    <lineage>
        <taxon>Bacteria</taxon>
        <taxon>Thermotogati</taxon>
        <taxon>Deinococcota</taxon>
        <taxon>Deinococci</taxon>
        <taxon>Deinococcales</taxon>
        <taxon>Deinococcaceae</taxon>
        <taxon>Deinococcus</taxon>
    </lineage>
</organism>
<evidence type="ECO:0000313" key="10">
    <source>
        <dbReference type="EMBL" id="RJF73203.1"/>
    </source>
</evidence>
<comment type="caution">
    <text evidence="10">The sequence shown here is derived from an EMBL/GenBank/DDBJ whole genome shotgun (WGS) entry which is preliminary data.</text>
</comment>
<dbReference type="RefSeq" id="WP_119765937.1">
    <property type="nucleotide sequence ID" value="NZ_QYUJ01000014.1"/>
</dbReference>
<dbReference type="PROSITE" id="PS00134">
    <property type="entry name" value="TRYPSIN_HIS"/>
    <property type="match status" value="1"/>
</dbReference>
<dbReference type="CDD" id="cd00146">
    <property type="entry name" value="PKD"/>
    <property type="match status" value="1"/>
</dbReference>
<evidence type="ECO:0000313" key="11">
    <source>
        <dbReference type="Proteomes" id="UP000286287"/>
    </source>
</evidence>
<dbReference type="SMART" id="SM00089">
    <property type="entry name" value="PKD"/>
    <property type="match status" value="1"/>
</dbReference>
<evidence type="ECO:0000259" key="8">
    <source>
        <dbReference type="PROSITE" id="PS50093"/>
    </source>
</evidence>
<dbReference type="Pfam" id="PF00089">
    <property type="entry name" value="Trypsin"/>
    <property type="match status" value="1"/>
</dbReference>
<keyword evidence="2" id="KW-0964">Secreted</keyword>
<dbReference type="InterPro" id="IPR009003">
    <property type="entry name" value="Peptidase_S1_PA"/>
</dbReference>
<keyword evidence="5" id="KW-1015">Disulfide bond</keyword>
<keyword evidence="7" id="KW-0732">Signal</keyword>
<feature type="domain" description="PKD" evidence="8">
    <location>
        <begin position="297"/>
        <end position="382"/>
    </location>
</feature>
<dbReference type="InterPro" id="IPR033116">
    <property type="entry name" value="TRYPSIN_SER"/>
</dbReference>
<dbReference type="InterPro" id="IPR050127">
    <property type="entry name" value="Serine_Proteases_S1"/>
</dbReference>
<evidence type="ECO:0000256" key="5">
    <source>
        <dbReference type="ARBA" id="ARBA00023157"/>
    </source>
</evidence>
<dbReference type="FunFam" id="2.40.10.10:FF:000068">
    <property type="entry name" value="transmembrane protease serine 2"/>
    <property type="match status" value="1"/>
</dbReference>
<dbReference type="OrthoDB" id="9813836at2"/>
<dbReference type="InterPro" id="IPR013783">
    <property type="entry name" value="Ig-like_fold"/>
</dbReference>
<dbReference type="Proteomes" id="UP000286287">
    <property type="component" value="Unassembled WGS sequence"/>
</dbReference>
<protein>
    <submittedName>
        <fullName evidence="10">PKD domain-containing protein</fullName>
    </submittedName>
</protein>
<dbReference type="InterPro" id="IPR022409">
    <property type="entry name" value="PKD/Chitinase_dom"/>
</dbReference>
<evidence type="ECO:0000256" key="2">
    <source>
        <dbReference type="ARBA" id="ARBA00022525"/>
    </source>
</evidence>
<dbReference type="InterPro" id="IPR018114">
    <property type="entry name" value="TRYPSIN_HIS"/>
</dbReference>
<dbReference type="Pfam" id="PF18911">
    <property type="entry name" value="PKD_4"/>
    <property type="match status" value="1"/>
</dbReference>
<dbReference type="SUPFAM" id="SSF50494">
    <property type="entry name" value="Trypsin-like serine proteases"/>
    <property type="match status" value="1"/>
</dbReference>
<name>A0A418VAS9_9DEIO</name>
<dbReference type="GO" id="GO:0005615">
    <property type="term" value="C:extracellular space"/>
    <property type="evidence" value="ECO:0007669"/>
    <property type="project" value="TreeGrafter"/>
</dbReference>
<evidence type="ECO:0000256" key="1">
    <source>
        <dbReference type="ARBA" id="ARBA00004613"/>
    </source>
</evidence>
<dbReference type="PANTHER" id="PTHR24264:SF65">
    <property type="entry name" value="SRCR DOMAIN-CONTAINING PROTEIN"/>
    <property type="match status" value="1"/>
</dbReference>
<dbReference type="PROSITE" id="PS50093">
    <property type="entry name" value="PKD"/>
    <property type="match status" value="1"/>
</dbReference>
<dbReference type="PROSITE" id="PS51257">
    <property type="entry name" value="PROKAR_LIPOPROTEIN"/>
    <property type="match status" value="1"/>
</dbReference>
<feature type="domain" description="Peptidase S1" evidence="9">
    <location>
        <begin position="55"/>
        <end position="286"/>
    </location>
</feature>
<dbReference type="EMBL" id="QYUJ01000014">
    <property type="protein sequence ID" value="RJF73203.1"/>
    <property type="molecule type" value="Genomic_DNA"/>
</dbReference>
<dbReference type="PROSITE" id="PS50240">
    <property type="entry name" value="TRYPSIN_DOM"/>
    <property type="match status" value="1"/>
</dbReference>
<keyword evidence="4 6" id="KW-0378">Hydrolase</keyword>
<dbReference type="PROSITE" id="PS00135">
    <property type="entry name" value="TRYPSIN_SER"/>
    <property type="match status" value="1"/>
</dbReference>
<dbReference type="InterPro" id="IPR001314">
    <property type="entry name" value="Peptidase_S1A"/>
</dbReference>
<reference evidence="10 11" key="1">
    <citation type="submission" date="2018-09" db="EMBL/GenBank/DDBJ databases">
        <authorList>
            <person name="Zhu H."/>
        </authorList>
    </citation>
    <scope>NUCLEOTIDE SEQUENCE [LARGE SCALE GENOMIC DNA]</scope>
    <source>
        <strain evidence="10 11">K2S05-167</strain>
    </source>
</reference>
<evidence type="ECO:0000256" key="4">
    <source>
        <dbReference type="ARBA" id="ARBA00022801"/>
    </source>
</evidence>
<dbReference type="GO" id="GO:0004252">
    <property type="term" value="F:serine-type endopeptidase activity"/>
    <property type="evidence" value="ECO:0007669"/>
    <property type="project" value="InterPro"/>
</dbReference>
<dbReference type="InterPro" id="IPR001254">
    <property type="entry name" value="Trypsin_dom"/>
</dbReference>
<keyword evidence="11" id="KW-1185">Reference proteome</keyword>
<dbReference type="SMART" id="SM00020">
    <property type="entry name" value="Tryp_SPc"/>
    <property type="match status" value="1"/>
</dbReference>
<feature type="chain" id="PRO_5018965383" evidence="7">
    <location>
        <begin position="21"/>
        <end position="446"/>
    </location>
</feature>
<dbReference type="Gene3D" id="2.40.10.10">
    <property type="entry name" value="Trypsin-like serine proteases"/>
    <property type="match status" value="1"/>
</dbReference>
<feature type="signal peptide" evidence="7">
    <location>
        <begin position="1"/>
        <end position="20"/>
    </location>
</feature>
<comment type="subcellular location">
    <subcellularLocation>
        <location evidence="1">Secreted</location>
    </subcellularLocation>
</comment>
<keyword evidence="6" id="KW-0720">Serine protease</keyword>
<dbReference type="PANTHER" id="PTHR24264">
    <property type="entry name" value="TRYPSIN-RELATED"/>
    <property type="match status" value="1"/>
</dbReference>
<evidence type="ECO:0000256" key="6">
    <source>
        <dbReference type="RuleBase" id="RU363034"/>
    </source>
</evidence>
<dbReference type="InterPro" id="IPR043504">
    <property type="entry name" value="Peptidase_S1_PA_chymotrypsin"/>
</dbReference>
<proteinExistence type="predicted"/>
<dbReference type="InterPro" id="IPR035986">
    <property type="entry name" value="PKD_dom_sf"/>
</dbReference>
<evidence type="ECO:0000256" key="7">
    <source>
        <dbReference type="SAM" id="SignalP"/>
    </source>
</evidence>
<dbReference type="GO" id="GO:0006508">
    <property type="term" value="P:proteolysis"/>
    <property type="evidence" value="ECO:0007669"/>
    <property type="project" value="UniProtKB-KW"/>
</dbReference>
<sequence>MRKPLTLTALISAAVLSACGGPPSPSIGPAPATADVKPQFVSYSEEFSRNMQAQIVNGVESVPYSRPYQAMVKVPSPDGNGFFLCGGSIIASQWVLTAAHCMTESTAAQTTVRVGVHNRKVTPLEGQALTISAFYMHPSYTGATKGFDIALLKLSAPITDPNAKPIALPSNTVEAALDVHNARAIVSGWGKTSASGTSSDVLREVNIPISPTDNCGITGKAPNSICGLPEGGKDSCGGDSGGPLAQSYGGKMYVLGIVSYGPSTCSGYGKYTRVNAYIDWIKQVSGVGTDGGSTNPGNTAPVASFTKTVSGLSVNFTSTSTDADGSIASYAWNFGDGTTSTLANPTKTYSAAGTYNVTLTVKDNGGLTSTTTQSVTVSGGTTGSTTYTGNFVAGQSDYAPNSTGFTYAGGTIKGVLTGPSGTDFDLYLERKAPRPRAGRRWPAVRG</sequence>
<evidence type="ECO:0000259" key="9">
    <source>
        <dbReference type="PROSITE" id="PS50240"/>
    </source>
</evidence>
<dbReference type="InterPro" id="IPR000601">
    <property type="entry name" value="PKD_dom"/>
</dbReference>
<dbReference type="PRINTS" id="PR00722">
    <property type="entry name" value="CHYMOTRYPSIN"/>
</dbReference>
<dbReference type="AlphaFoldDB" id="A0A418VAS9"/>
<gene>
    <name evidence="10" type="ORF">D3875_18250</name>
</gene>
<dbReference type="CDD" id="cd00190">
    <property type="entry name" value="Tryp_SPc"/>
    <property type="match status" value="1"/>
</dbReference>
<keyword evidence="3 6" id="KW-0645">Protease</keyword>
<accession>A0A418VAS9</accession>
<dbReference type="Gene3D" id="2.60.40.10">
    <property type="entry name" value="Immunoglobulins"/>
    <property type="match status" value="1"/>
</dbReference>
<evidence type="ECO:0000256" key="3">
    <source>
        <dbReference type="ARBA" id="ARBA00022670"/>
    </source>
</evidence>
<dbReference type="SUPFAM" id="SSF49299">
    <property type="entry name" value="PKD domain"/>
    <property type="match status" value="1"/>
</dbReference>